<dbReference type="KEGG" id="plad:PPGU16_62810"/>
<dbReference type="Gene3D" id="2.60.120.620">
    <property type="entry name" value="q2cbj1_9rhob like domain"/>
    <property type="match status" value="1"/>
</dbReference>
<name>A0A7I8BX18_9BURK</name>
<evidence type="ECO:0000313" key="2">
    <source>
        <dbReference type="Proteomes" id="UP000510888"/>
    </source>
</evidence>
<geneLocation type="plasmid" evidence="1 2">
    <name>PPGU16_p1</name>
</geneLocation>
<reference evidence="1 2" key="1">
    <citation type="journal article" date="2020" name="Genes (Basel)">
        <title>Genomic Comparison of Insect Gut Symbionts from Divergent Burkholderia Subclades.</title>
        <authorList>
            <person name="Takeshita K."/>
            <person name="Kikuchi Y."/>
        </authorList>
    </citation>
    <scope>NUCLEOTIDE SEQUENCE [LARGE SCALE GENOMIC DNA]</scope>
    <source>
        <strain evidence="1 2">PGU16</strain>
        <plasmid evidence="1 2">PPGU16_p1</plasmid>
    </source>
</reference>
<keyword evidence="1" id="KW-0560">Oxidoreductase</keyword>
<keyword evidence="2" id="KW-1185">Reference proteome</keyword>
<keyword evidence="1" id="KW-0223">Dioxygenase</keyword>
<keyword evidence="1" id="KW-0614">Plasmid</keyword>
<dbReference type="PANTHER" id="PTHR20883">
    <property type="entry name" value="PHYTANOYL-COA DIOXYGENASE DOMAIN CONTAINING 1"/>
    <property type="match status" value="1"/>
</dbReference>
<evidence type="ECO:0000313" key="1">
    <source>
        <dbReference type="EMBL" id="BCF93214.1"/>
    </source>
</evidence>
<dbReference type="Proteomes" id="UP000510888">
    <property type="component" value="Plasmid PPGU16_p1"/>
</dbReference>
<dbReference type="AlphaFoldDB" id="A0A7I8BX18"/>
<dbReference type="GO" id="GO:0016706">
    <property type="term" value="F:2-oxoglutarate-dependent dioxygenase activity"/>
    <property type="evidence" value="ECO:0007669"/>
    <property type="project" value="UniProtKB-ARBA"/>
</dbReference>
<proteinExistence type="predicted"/>
<dbReference type="InterPro" id="IPR008775">
    <property type="entry name" value="Phytyl_CoA_dOase-like"/>
</dbReference>
<accession>A0A7I8BX18</accession>
<sequence>MLQDIDARIERALTPELIADFRRDGAVCIRQLFTEDEIALLREGIEHNLAQPSPRAKVASRPDDPGWFFEDFCNWQDNDAYRRFIDGSAAPAAAGALMGGETVRLYHDHLLVKEPNTRQRTPWHQDQPYCNISGSQNVSMWIPVDPVSRESTLEFVAGSHLGPWLMPRTFMDNQAKWFPEGTLADLPDIESNRAAYPIIGWALEPGDLVCFNMLTLHASGGVGGNTRRRAFSVRFIGDDVRHAPRRWRTSPDFPGLDAQLPEGAPMDHPLFPVLWRASAG</sequence>
<dbReference type="SUPFAM" id="SSF51197">
    <property type="entry name" value="Clavaminate synthase-like"/>
    <property type="match status" value="1"/>
</dbReference>
<dbReference type="RefSeq" id="WP_180726682.1">
    <property type="nucleotide sequence ID" value="NZ_AP023176.1"/>
</dbReference>
<organism evidence="1 2">
    <name type="scientific">Paraburkholderia largidicola</name>
    <dbReference type="NCBI Taxonomy" id="3014751"/>
    <lineage>
        <taxon>Bacteria</taxon>
        <taxon>Pseudomonadati</taxon>
        <taxon>Pseudomonadota</taxon>
        <taxon>Betaproteobacteria</taxon>
        <taxon>Burkholderiales</taxon>
        <taxon>Burkholderiaceae</taxon>
        <taxon>Paraburkholderia</taxon>
    </lineage>
</organism>
<protein>
    <submittedName>
        <fullName evidence="1">Phytanoyl-CoA dioxygenase</fullName>
    </submittedName>
</protein>
<dbReference type="Pfam" id="PF05721">
    <property type="entry name" value="PhyH"/>
    <property type="match status" value="1"/>
</dbReference>
<dbReference type="PANTHER" id="PTHR20883:SF49">
    <property type="entry name" value="PHYTANOYL-COA DIOXYGENASE"/>
    <property type="match status" value="1"/>
</dbReference>
<dbReference type="EMBL" id="AP023176">
    <property type="protein sequence ID" value="BCF93214.1"/>
    <property type="molecule type" value="Genomic_DNA"/>
</dbReference>
<gene>
    <name evidence="1" type="ORF">PPGU16_62810</name>
</gene>
<dbReference type="GO" id="GO:0005506">
    <property type="term" value="F:iron ion binding"/>
    <property type="evidence" value="ECO:0007669"/>
    <property type="project" value="UniProtKB-ARBA"/>
</dbReference>